<evidence type="ECO:0000256" key="1">
    <source>
        <dbReference type="ARBA" id="ARBA00007764"/>
    </source>
</evidence>
<name>A0A1D1YQ18_9ARAE</name>
<gene>
    <name evidence="2" type="primary">Sh3bgrl</name>
    <name evidence="2" type="ORF">g.143247</name>
</gene>
<evidence type="ECO:0000313" key="2">
    <source>
        <dbReference type="EMBL" id="JAT56722.1"/>
    </source>
</evidence>
<dbReference type="InterPro" id="IPR036249">
    <property type="entry name" value="Thioredoxin-like_sf"/>
</dbReference>
<dbReference type="AlphaFoldDB" id="A0A1D1YQ18"/>
<dbReference type="PANTHER" id="PTHR12232:SF0">
    <property type="entry name" value="THIOREDOXIN DOMAIN-CONTAINING PROTEIN"/>
    <property type="match status" value="1"/>
</dbReference>
<dbReference type="SUPFAM" id="SSF52833">
    <property type="entry name" value="Thioredoxin-like"/>
    <property type="match status" value="1"/>
</dbReference>
<accession>A0A1D1YQ18</accession>
<dbReference type="PROSITE" id="PS51354">
    <property type="entry name" value="GLUTAREDOXIN_2"/>
    <property type="match status" value="1"/>
</dbReference>
<dbReference type="Gene3D" id="3.40.30.10">
    <property type="entry name" value="Glutaredoxin"/>
    <property type="match status" value="1"/>
</dbReference>
<comment type="similarity">
    <text evidence="1">Belongs to the SH3BGR family.</text>
</comment>
<proteinExistence type="inferred from homology"/>
<organism evidence="2">
    <name type="scientific">Anthurium amnicola</name>
    <dbReference type="NCBI Taxonomy" id="1678845"/>
    <lineage>
        <taxon>Eukaryota</taxon>
        <taxon>Viridiplantae</taxon>
        <taxon>Streptophyta</taxon>
        <taxon>Embryophyta</taxon>
        <taxon>Tracheophyta</taxon>
        <taxon>Spermatophyta</taxon>
        <taxon>Magnoliopsida</taxon>
        <taxon>Liliopsida</taxon>
        <taxon>Araceae</taxon>
        <taxon>Pothoideae</taxon>
        <taxon>Potheae</taxon>
        <taxon>Anthurium</taxon>
    </lineage>
</organism>
<reference evidence="2" key="1">
    <citation type="submission" date="2015-07" db="EMBL/GenBank/DDBJ databases">
        <title>Transcriptome Assembly of Anthurium amnicola.</title>
        <authorList>
            <person name="Suzuki J."/>
        </authorList>
    </citation>
    <scope>NUCLEOTIDE SEQUENCE</scope>
</reference>
<sequence>MSEETKIRVQIYGSSVAGNIFVKSNQSWIEQVLKQRNINFSFVDVAADEDALKYMKRKNRGEKELPQIFVDGEYKGITKDFQEAVEFKEVDKFLGLENK</sequence>
<dbReference type="InterPro" id="IPR051033">
    <property type="entry name" value="SH3BGR"/>
</dbReference>
<dbReference type="InterPro" id="IPR006993">
    <property type="entry name" value="Glut_rich_SH3-bd"/>
</dbReference>
<dbReference type="EMBL" id="GDJX01011214">
    <property type="protein sequence ID" value="JAT56722.1"/>
    <property type="molecule type" value="Transcribed_RNA"/>
</dbReference>
<dbReference type="GO" id="GO:0005737">
    <property type="term" value="C:cytoplasm"/>
    <property type="evidence" value="ECO:0007669"/>
    <property type="project" value="TreeGrafter"/>
</dbReference>
<dbReference type="PANTHER" id="PTHR12232">
    <property type="entry name" value="SH3 DOMAIN-BINDING GLUTAMIC ACID-RICH-LIKE PROTEIN"/>
    <property type="match status" value="1"/>
</dbReference>
<dbReference type="Pfam" id="PF04908">
    <property type="entry name" value="SH3BGR"/>
    <property type="match status" value="1"/>
</dbReference>
<protein>
    <submittedName>
        <fullName evidence="2">SH3 domain-binding glutamic acid-rich-like protein</fullName>
    </submittedName>
</protein>